<dbReference type="PROSITE" id="PS51257">
    <property type="entry name" value="PROKAR_LIPOPROTEIN"/>
    <property type="match status" value="1"/>
</dbReference>
<accession>A0A0A0EVF7</accession>
<dbReference type="Pfam" id="PF03781">
    <property type="entry name" value="FGE-sulfatase"/>
    <property type="match status" value="1"/>
</dbReference>
<organism evidence="2 3">
    <name type="scientific">Lysobacter daejeonensis GH1-9</name>
    <dbReference type="NCBI Taxonomy" id="1385517"/>
    <lineage>
        <taxon>Bacteria</taxon>
        <taxon>Pseudomonadati</taxon>
        <taxon>Pseudomonadota</taxon>
        <taxon>Gammaproteobacteria</taxon>
        <taxon>Lysobacterales</taxon>
        <taxon>Lysobacteraceae</taxon>
        <taxon>Aerolutibacter</taxon>
    </lineage>
</organism>
<dbReference type="eggNOG" id="COG1262">
    <property type="taxonomic scope" value="Bacteria"/>
</dbReference>
<proteinExistence type="predicted"/>
<dbReference type="EMBL" id="AVPU01000009">
    <property type="protein sequence ID" value="KGM54876.1"/>
    <property type="molecule type" value="Genomic_DNA"/>
</dbReference>
<evidence type="ECO:0000313" key="2">
    <source>
        <dbReference type="EMBL" id="KGM54876.1"/>
    </source>
</evidence>
<feature type="domain" description="Sulfatase-modifying factor enzyme-like" evidence="1">
    <location>
        <begin position="339"/>
        <end position="612"/>
    </location>
</feature>
<dbReference type="SUPFAM" id="SSF56436">
    <property type="entry name" value="C-type lectin-like"/>
    <property type="match status" value="1"/>
</dbReference>
<evidence type="ECO:0000259" key="1">
    <source>
        <dbReference type="Pfam" id="PF03781"/>
    </source>
</evidence>
<dbReference type="Proteomes" id="UP000029998">
    <property type="component" value="Unassembled WGS sequence"/>
</dbReference>
<dbReference type="PANTHER" id="PTHR23150:SF35">
    <property type="entry name" value="BLL6746 PROTEIN"/>
    <property type="match status" value="1"/>
</dbReference>
<dbReference type="InterPro" id="IPR042095">
    <property type="entry name" value="SUMF_sf"/>
</dbReference>
<gene>
    <name evidence="2" type="ORF">N800_02095</name>
</gene>
<dbReference type="InterPro" id="IPR016187">
    <property type="entry name" value="CTDL_fold"/>
</dbReference>
<name>A0A0A0EVF7_9GAMM</name>
<dbReference type="STRING" id="1385517.N800_02095"/>
<dbReference type="AlphaFoldDB" id="A0A0A0EVF7"/>
<reference evidence="2 3" key="1">
    <citation type="submission" date="2013-08" db="EMBL/GenBank/DDBJ databases">
        <title>Genome sequencing of Lysobacter.</title>
        <authorList>
            <person name="Zhang S."/>
            <person name="Wang G."/>
        </authorList>
    </citation>
    <scope>NUCLEOTIDE SEQUENCE [LARGE SCALE GENOMIC DNA]</scope>
    <source>
        <strain evidence="2 3">GH1-9</strain>
    </source>
</reference>
<dbReference type="Gene3D" id="3.90.1580.10">
    <property type="entry name" value="paralog of FGE (formylglycine-generating enzyme)"/>
    <property type="match status" value="1"/>
</dbReference>
<dbReference type="OrthoDB" id="9768004at2"/>
<keyword evidence="3" id="KW-1185">Reference proteome</keyword>
<dbReference type="GO" id="GO:0120147">
    <property type="term" value="F:formylglycine-generating oxidase activity"/>
    <property type="evidence" value="ECO:0007669"/>
    <property type="project" value="TreeGrafter"/>
</dbReference>
<dbReference type="PANTHER" id="PTHR23150">
    <property type="entry name" value="SULFATASE MODIFYING FACTOR 1, 2"/>
    <property type="match status" value="1"/>
</dbReference>
<dbReference type="InterPro" id="IPR005532">
    <property type="entry name" value="SUMF_dom"/>
</dbReference>
<protein>
    <recommendedName>
        <fullName evidence="1">Sulfatase-modifying factor enzyme-like domain-containing protein</fullName>
    </recommendedName>
</protein>
<sequence>MRAIVMASMVAALLLAGCSREQGGDHGAAADEAATGARPTVTVSKDQAVSPVGPWHPPAVEVTEANVLALKRKAEAALAKGTLFADADSALPILLALTRHAPDDQTVTETLSQATTALVAQGDAALAAIDNDADALRKAFEVAAVARTVAPADAAVQAYLGRVDRAEEAANANRRGERALAEGEVGEGGKGGALRHFRQALQWRPGDARANQGLAAAESLLIRRAELAADEHDYAAAERWLSFASRVRGDLGTVEHARVQIVGRRAARIRELRDLGIAALAKEGGLDAARGHLASLLRIAPAGDPAAVELRERIELASHYGVFRPGQVFTEALRNGGRGPQMVVIPHGAFRMGAADGERDAGDAEYPARNIRFDRGLAMARTEVTVGEFARFVAATGYRSRAERRGYSIAYDERSGNLVRRSSVDWRSDYAGKPAAANLPVLHVSWQDAHAYAEWLSAQTGQAYRLPSEAEFEYALRAGSVSRFPWQGDIPPAGAGNFTGGKDASPSGRGWRNAFDGYGDGAWGPAPVGNYSVNAYGLHDLAGNVSEWVADCWHDTYRRAPDDGEAWVNPGCRTAVVRGGSWASSPAQTRSAWRLGSDRNTTNARVGFRVVRDI</sequence>
<dbReference type="InterPro" id="IPR051043">
    <property type="entry name" value="Sulfatase_Mod_Factor_Kinase"/>
</dbReference>
<evidence type="ECO:0000313" key="3">
    <source>
        <dbReference type="Proteomes" id="UP000029998"/>
    </source>
</evidence>
<comment type="caution">
    <text evidence="2">The sequence shown here is derived from an EMBL/GenBank/DDBJ whole genome shotgun (WGS) entry which is preliminary data.</text>
</comment>